<feature type="compositionally biased region" description="Basic and acidic residues" evidence="1">
    <location>
        <begin position="1"/>
        <end position="14"/>
    </location>
</feature>
<dbReference type="AlphaFoldDB" id="A0AAD4P3R5"/>
<organism evidence="2 3">
    <name type="scientific">Perilla frutescens var. hirtella</name>
    <name type="common">Perilla citriodora</name>
    <name type="synonym">Perilla setoyensis</name>
    <dbReference type="NCBI Taxonomy" id="608512"/>
    <lineage>
        <taxon>Eukaryota</taxon>
        <taxon>Viridiplantae</taxon>
        <taxon>Streptophyta</taxon>
        <taxon>Embryophyta</taxon>
        <taxon>Tracheophyta</taxon>
        <taxon>Spermatophyta</taxon>
        <taxon>Magnoliopsida</taxon>
        <taxon>eudicotyledons</taxon>
        <taxon>Gunneridae</taxon>
        <taxon>Pentapetalae</taxon>
        <taxon>asterids</taxon>
        <taxon>lamiids</taxon>
        <taxon>Lamiales</taxon>
        <taxon>Lamiaceae</taxon>
        <taxon>Nepetoideae</taxon>
        <taxon>Elsholtzieae</taxon>
        <taxon>Perilla</taxon>
    </lineage>
</organism>
<feature type="compositionally biased region" description="Basic residues" evidence="1">
    <location>
        <begin position="74"/>
        <end position="95"/>
    </location>
</feature>
<evidence type="ECO:0000313" key="3">
    <source>
        <dbReference type="Proteomes" id="UP001190926"/>
    </source>
</evidence>
<dbReference type="EMBL" id="SDAM02000273">
    <property type="protein sequence ID" value="KAH6824952.1"/>
    <property type="molecule type" value="Genomic_DNA"/>
</dbReference>
<protein>
    <submittedName>
        <fullName evidence="2">Uncharacterized protein</fullName>
    </submittedName>
</protein>
<evidence type="ECO:0000313" key="2">
    <source>
        <dbReference type="EMBL" id="KAH6824952.1"/>
    </source>
</evidence>
<reference evidence="2 3" key="1">
    <citation type="journal article" date="2021" name="Nat. Commun.">
        <title>Incipient diploidization of the medicinal plant Perilla within 10,000 years.</title>
        <authorList>
            <person name="Zhang Y."/>
            <person name="Shen Q."/>
            <person name="Leng L."/>
            <person name="Zhang D."/>
            <person name="Chen S."/>
            <person name="Shi Y."/>
            <person name="Ning Z."/>
            <person name="Chen S."/>
        </authorList>
    </citation>
    <scope>NUCLEOTIDE SEQUENCE [LARGE SCALE GENOMIC DNA]</scope>
    <source>
        <strain evidence="3">cv. PC099</strain>
    </source>
</reference>
<accession>A0AAD4P3R5</accession>
<feature type="compositionally biased region" description="Basic and acidic residues" evidence="1">
    <location>
        <begin position="192"/>
        <end position="203"/>
    </location>
</feature>
<feature type="compositionally biased region" description="Basic and acidic residues" evidence="1">
    <location>
        <begin position="62"/>
        <end position="71"/>
    </location>
</feature>
<feature type="region of interest" description="Disordered" evidence="1">
    <location>
        <begin position="1"/>
        <end position="112"/>
    </location>
</feature>
<name>A0AAD4P3R5_PERFH</name>
<comment type="caution">
    <text evidence="2">The sequence shown here is derived from an EMBL/GenBank/DDBJ whole genome shotgun (WGS) entry which is preliminary data.</text>
</comment>
<proteinExistence type="predicted"/>
<gene>
    <name evidence="2" type="ORF">C2S53_008215</name>
</gene>
<sequence>MKGDEKQRKFHETLLKMMYPPPSTPLSDKEAEEQDESILMESFNDPPEDEIENEAPSQSSGDDNKGDDAGKLTRAQRKRLRKRKLKEAASRRRKIIGPLLPGSNNDVDHSRGSIEDVSNVAESVLQNAVTNVSGDHNHGSSVEVVSNVAEGVRQTAAGEEAPCSNKNKLKLKQRRKSKKMVVGKSSTPSSTDDQKYGLKIITD</sequence>
<keyword evidence="3" id="KW-1185">Reference proteome</keyword>
<feature type="compositionally biased region" description="Basic residues" evidence="1">
    <location>
        <begin position="167"/>
        <end position="181"/>
    </location>
</feature>
<dbReference type="Proteomes" id="UP001190926">
    <property type="component" value="Unassembled WGS sequence"/>
</dbReference>
<feature type="region of interest" description="Disordered" evidence="1">
    <location>
        <begin position="155"/>
        <end position="203"/>
    </location>
</feature>
<evidence type="ECO:0000256" key="1">
    <source>
        <dbReference type="SAM" id="MobiDB-lite"/>
    </source>
</evidence>